<dbReference type="NCBIfam" id="NF006140">
    <property type="entry name" value="PRK08290.1"/>
    <property type="match status" value="1"/>
</dbReference>
<dbReference type="Pfam" id="PF00378">
    <property type="entry name" value="ECH_1"/>
    <property type="match status" value="1"/>
</dbReference>
<dbReference type="HOGENOM" id="CLU_009834_7_3_5"/>
<reference evidence="2 3" key="1">
    <citation type="submission" date="2011-05" db="EMBL/GenBank/DDBJ databases">
        <title>Complete sequence of chromosome 2 of Sphingobium chlorophenolicum L-1.</title>
        <authorList>
            <consortium name="US DOE Joint Genome Institute"/>
            <person name="Lucas S."/>
            <person name="Han J."/>
            <person name="Lapidus A."/>
            <person name="Cheng J.-F."/>
            <person name="Goodwin L."/>
            <person name="Pitluck S."/>
            <person name="Peters L."/>
            <person name="Daligault H."/>
            <person name="Han C."/>
            <person name="Tapia R."/>
            <person name="Land M."/>
            <person name="Hauser L."/>
            <person name="Kyrpides N."/>
            <person name="Ivanova N."/>
            <person name="Pagani I."/>
            <person name="Turner P."/>
            <person name="Copley S."/>
            <person name="Woyke T."/>
        </authorList>
    </citation>
    <scope>NUCLEOTIDE SEQUENCE [LARGE SCALE GENOMIC DNA]</scope>
    <source>
        <strain evidence="2 3">L-1</strain>
    </source>
</reference>
<dbReference type="GO" id="GO:0016853">
    <property type="term" value="F:isomerase activity"/>
    <property type="evidence" value="ECO:0007669"/>
    <property type="project" value="UniProtKB-KW"/>
</dbReference>
<comment type="similarity">
    <text evidence="1">Belongs to the enoyl-CoA hydratase/isomerase family.</text>
</comment>
<dbReference type="Proteomes" id="UP000007150">
    <property type="component" value="Chromosome 2"/>
</dbReference>
<evidence type="ECO:0000313" key="2">
    <source>
        <dbReference type="EMBL" id="AEG50862.1"/>
    </source>
</evidence>
<dbReference type="SUPFAM" id="SSF52096">
    <property type="entry name" value="ClpP/crotonase"/>
    <property type="match status" value="1"/>
</dbReference>
<proteinExistence type="inferred from homology"/>
<dbReference type="RefSeq" id="WP_013849092.1">
    <property type="nucleotide sequence ID" value="NC_015594.1"/>
</dbReference>
<keyword evidence="3" id="KW-1185">Reference proteome</keyword>
<dbReference type="CDD" id="cd06558">
    <property type="entry name" value="crotonase-like"/>
    <property type="match status" value="1"/>
</dbReference>
<dbReference type="KEGG" id="sch:Sphch_3252"/>
<sequence>MPYEAILERTQRGVRRLMLNRGAYRNAQNRQLLAELDDAMISAERDPDIRVVILGAEGDHFSAGHDLKEAQRDRRDLTVEQRWDWEEEFYLGHCLRIWDLKKPTIAEVQGACISAGFMVANMCDLIVASDDAYFADPVTHSLGAAAVELLVHPWALGVRKAKEMLYTGGRISADDALAAGMVNRVVPRCDLTATTDALAAQIAAAPPFGIRLLKRSINRTLDIQGFRSSIQSHFDTHELSHESVEFKDNARRGLSSAIAAGRAASEVGS</sequence>
<dbReference type="EMBL" id="CP002799">
    <property type="protein sequence ID" value="AEG50862.1"/>
    <property type="molecule type" value="Genomic_DNA"/>
</dbReference>
<keyword evidence="2" id="KW-0413">Isomerase</keyword>
<dbReference type="InterPro" id="IPR029045">
    <property type="entry name" value="ClpP/crotonase-like_dom_sf"/>
</dbReference>
<dbReference type="Gene3D" id="3.90.226.10">
    <property type="entry name" value="2-enoyl-CoA Hydratase, Chain A, domain 1"/>
    <property type="match status" value="1"/>
</dbReference>
<evidence type="ECO:0000256" key="1">
    <source>
        <dbReference type="ARBA" id="ARBA00005254"/>
    </source>
</evidence>
<evidence type="ECO:0000313" key="3">
    <source>
        <dbReference type="Proteomes" id="UP000007150"/>
    </source>
</evidence>
<accession>F6F350</accession>
<dbReference type="PANTHER" id="PTHR43802:SF1">
    <property type="entry name" value="IP11341P-RELATED"/>
    <property type="match status" value="1"/>
</dbReference>
<dbReference type="PANTHER" id="PTHR43802">
    <property type="entry name" value="ENOYL-COA HYDRATASE"/>
    <property type="match status" value="1"/>
</dbReference>
<gene>
    <name evidence="2" type="ORF">Sphch_3252</name>
</gene>
<organism evidence="2 3">
    <name type="scientific">Sphingobium chlorophenolicum L-1</name>
    <dbReference type="NCBI Taxonomy" id="690566"/>
    <lineage>
        <taxon>Bacteria</taxon>
        <taxon>Pseudomonadati</taxon>
        <taxon>Pseudomonadota</taxon>
        <taxon>Alphaproteobacteria</taxon>
        <taxon>Sphingomonadales</taxon>
        <taxon>Sphingomonadaceae</taxon>
        <taxon>Sphingobium</taxon>
    </lineage>
</organism>
<protein>
    <submittedName>
        <fullName evidence="2">Enoyl-CoA hydratase/isomerase</fullName>
    </submittedName>
</protein>
<dbReference type="InterPro" id="IPR001753">
    <property type="entry name" value="Enoyl-CoA_hydra/iso"/>
</dbReference>
<name>F6F350_SPHCR</name>
<dbReference type="AlphaFoldDB" id="F6F350"/>
<dbReference type="STRING" id="690566.Sphch_3252"/>